<dbReference type="PROSITE" id="PS51724">
    <property type="entry name" value="SPOR"/>
    <property type="match status" value="1"/>
</dbReference>
<feature type="compositionally biased region" description="Basic and acidic residues" evidence="1">
    <location>
        <begin position="229"/>
        <end position="246"/>
    </location>
</feature>
<dbReference type="AlphaFoldDB" id="A0A4Y6UIT6"/>
<evidence type="ECO:0000259" key="3">
    <source>
        <dbReference type="PROSITE" id="PS51724"/>
    </source>
</evidence>
<dbReference type="OrthoDB" id="8479416at2"/>
<dbReference type="InterPro" id="IPR007730">
    <property type="entry name" value="SPOR-like_dom"/>
</dbReference>
<feature type="region of interest" description="Disordered" evidence="1">
    <location>
        <begin position="138"/>
        <end position="300"/>
    </location>
</feature>
<dbReference type="Proteomes" id="UP000316313">
    <property type="component" value="Chromosome"/>
</dbReference>
<gene>
    <name evidence="4" type="ORF">E3D00_07790</name>
</gene>
<proteinExistence type="predicted"/>
<feature type="compositionally biased region" description="Polar residues" evidence="1">
    <location>
        <begin position="158"/>
        <end position="197"/>
    </location>
</feature>
<protein>
    <submittedName>
        <fullName evidence="4">SPOR domain-containing protein</fullName>
    </submittedName>
</protein>
<dbReference type="GO" id="GO:0042834">
    <property type="term" value="F:peptidoglycan binding"/>
    <property type="evidence" value="ECO:0007669"/>
    <property type="project" value="InterPro"/>
</dbReference>
<keyword evidence="2" id="KW-0472">Membrane</keyword>
<dbReference type="RefSeq" id="WP_141461451.1">
    <property type="nucleotide sequence ID" value="NZ_CP038141.1"/>
</dbReference>
<dbReference type="Gene3D" id="3.30.70.1070">
    <property type="entry name" value="Sporulation related repeat"/>
    <property type="match status" value="1"/>
</dbReference>
<evidence type="ECO:0000256" key="2">
    <source>
        <dbReference type="SAM" id="Phobius"/>
    </source>
</evidence>
<accession>A0A4Y6UIT6</accession>
<feature type="compositionally biased region" description="Polar residues" evidence="1">
    <location>
        <begin position="247"/>
        <end position="256"/>
    </location>
</feature>
<organism evidence="4 5">
    <name type="scientific">Swingsia samuiensis</name>
    <dbReference type="NCBI Taxonomy" id="1293412"/>
    <lineage>
        <taxon>Bacteria</taxon>
        <taxon>Pseudomonadati</taxon>
        <taxon>Pseudomonadota</taxon>
        <taxon>Alphaproteobacteria</taxon>
        <taxon>Acetobacterales</taxon>
        <taxon>Acetobacteraceae</taxon>
        <taxon>Swingsia</taxon>
    </lineage>
</organism>
<keyword evidence="5" id="KW-1185">Reference proteome</keyword>
<dbReference type="Pfam" id="PF05036">
    <property type="entry name" value="SPOR"/>
    <property type="match status" value="1"/>
</dbReference>
<dbReference type="KEGG" id="ssam:E3D00_07790"/>
<keyword evidence="2" id="KW-1133">Transmembrane helix</keyword>
<feature type="transmembrane region" description="Helical" evidence="2">
    <location>
        <begin position="72"/>
        <end position="93"/>
    </location>
</feature>
<dbReference type="EMBL" id="CP038141">
    <property type="protein sequence ID" value="QDH17472.1"/>
    <property type="molecule type" value="Genomic_DNA"/>
</dbReference>
<feature type="region of interest" description="Disordered" evidence="1">
    <location>
        <begin position="1"/>
        <end position="51"/>
    </location>
</feature>
<reference evidence="4 5" key="1">
    <citation type="submission" date="2019-03" db="EMBL/GenBank/DDBJ databases">
        <title>The complete genome sequence of Swingsia samuiensis NBRC107927(T).</title>
        <authorList>
            <person name="Chua K.-O."/>
            <person name="Chan K.-G."/>
            <person name="See-Too W.-S."/>
        </authorList>
    </citation>
    <scope>NUCLEOTIDE SEQUENCE [LARGE SCALE GENOMIC DNA]</scope>
    <source>
        <strain evidence="4 5">AH83</strain>
    </source>
</reference>
<keyword evidence="2" id="KW-0812">Transmembrane</keyword>
<feature type="domain" description="SPOR" evidence="3">
    <location>
        <begin position="311"/>
        <end position="395"/>
    </location>
</feature>
<sequence length="395" mass="40966">MISDDNKRRSSRDPGDYAEHGASAPPPSSRLLRERMSGDYDPEPPPRRRVAANERKAGFSSVLGNDPATRKLVGGAIGIGAVLVAAVGGWSLMGGHHGGIPIIGPPPGPVRDIPADPGGMQIMSDDGGVTDMTGNGVAHLAPAPEQPDTKGLARQYGVSPQSAATVTQSAGDSAQKQTVASSQQEAMGASGAQQENVKTSKENVSPEGAVGNGSVAAQNPAQSDGVKTASEHDQSLAKTDTVDVQKKTPNVSQTDDNGGDAISDDNADQKQSVSSPKAVVSAPVAPQRPAPRVAPQKAAPVIEKSKDISAPKNAGKHEVQLAALDSEAGAKKEWETLRHQSPALFAGHTPLFEKTTRGDKTFIRLRIGGFEDLKAARGYCIKLHAQSISCTPAQF</sequence>
<name>A0A4Y6UIT6_9PROT</name>
<evidence type="ECO:0000313" key="5">
    <source>
        <dbReference type="Proteomes" id="UP000316313"/>
    </source>
</evidence>
<feature type="compositionally biased region" description="Basic and acidic residues" evidence="1">
    <location>
        <begin position="1"/>
        <end position="19"/>
    </location>
</feature>
<evidence type="ECO:0000313" key="4">
    <source>
        <dbReference type="EMBL" id="QDH17472.1"/>
    </source>
</evidence>
<evidence type="ECO:0000256" key="1">
    <source>
        <dbReference type="SAM" id="MobiDB-lite"/>
    </source>
</evidence>
<dbReference type="InterPro" id="IPR036680">
    <property type="entry name" value="SPOR-like_sf"/>
</dbReference>
<feature type="compositionally biased region" description="Low complexity" evidence="1">
    <location>
        <begin position="269"/>
        <end position="300"/>
    </location>
</feature>